<accession>A0ABV3JXC6</accession>
<evidence type="ECO:0000256" key="1">
    <source>
        <dbReference type="SAM" id="MobiDB-lite"/>
    </source>
</evidence>
<evidence type="ECO:0000256" key="2">
    <source>
        <dbReference type="SAM" id="Phobius"/>
    </source>
</evidence>
<keyword evidence="4" id="KW-1185">Reference proteome</keyword>
<evidence type="ECO:0008006" key="5">
    <source>
        <dbReference type="Google" id="ProtNLM"/>
    </source>
</evidence>
<dbReference type="RefSeq" id="WP_153068751.1">
    <property type="nucleotide sequence ID" value="NZ_JBFAUK010000009.1"/>
</dbReference>
<sequence length="278" mass="27103">MGSLRNPIGPLPSSIYWRRRGVVLALVILLVLLIVWLLGGGDGGGSQSGKNDGAHGTPPTEATITPGPTPSGPQISQRPGGRDESGGTSGGTGGSGGSGSGGGTGGSGGSGGTGGTGGSGGSGGPAAGVLGTGNGRVLAAGSPVPDCTSGVLHLTVRSVKDSYGPGEKPQFEIVVRNSGSGACKVDFGSPAAVLRITDRSGEHAVWASDDCPRGTGAVLLEVPGSGETKRVVEWDRQASVPRCATPGAAGAVVTPGTYRVEVRVAGATDRVEFVLNGS</sequence>
<keyword evidence="2" id="KW-1133">Transmembrane helix</keyword>
<name>A0ABV3JXC6_STRON</name>
<keyword evidence="2" id="KW-0472">Membrane</keyword>
<comment type="caution">
    <text evidence="3">The sequence shown here is derived from an EMBL/GenBank/DDBJ whole genome shotgun (WGS) entry which is preliminary data.</text>
</comment>
<evidence type="ECO:0000313" key="3">
    <source>
        <dbReference type="EMBL" id="MEV5507542.1"/>
    </source>
</evidence>
<reference evidence="3 4" key="1">
    <citation type="submission" date="2024-06" db="EMBL/GenBank/DDBJ databases">
        <title>The Natural Products Discovery Center: Release of the First 8490 Sequenced Strains for Exploring Actinobacteria Biosynthetic Diversity.</title>
        <authorList>
            <person name="Kalkreuter E."/>
            <person name="Kautsar S.A."/>
            <person name="Yang D."/>
            <person name="Bader C.D."/>
            <person name="Teijaro C.N."/>
            <person name="Fluegel L."/>
            <person name="Davis C.M."/>
            <person name="Simpson J.R."/>
            <person name="Lauterbach L."/>
            <person name="Steele A.D."/>
            <person name="Gui C."/>
            <person name="Meng S."/>
            <person name="Li G."/>
            <person name="Viehrig K."/>
            <person name="Ye F."/>
            <person name="Su P."/>
            <person name="Kiefer A.F."/>
            <person name="Nichols A."/>
            <person name="Cepeda A.J."/>
            <person name="Yan W."/>
            <person name="Fan B."/>
            <person name="Jiang Y."/>
            <person name="Adhikari A."/>
            <person name="Zheng C.-J."/>
            <person name="Schuster L."/>
            <person name="Cowan T.M."/>
            <person name="Smanski M.J."/>
            <person name="Chevrette M.G."/>
            <person name="De Carvalho L.P.S."/>
            <person name="Shen B."/>
        </authorList>
    </citation>
    <scope>NUCLEOTIDE SEQUENCE [LARGE SCALE GENOMIC DNA]</scope>
    <source>
        <strain evidence="3 4">NPDC052347</strain>
    </source>
</reference>
<proteinExistence type="predicted"/>
<feature type="transmembrane region" description="Helical" evidence="2">
    <location>
        <begin position="21"/>
        <end position="39"/>
    </location>
</feature>
<dbReference type="Proteomes" id="UP001552594">
    <property type="component" value="Unassembled WGS sequence"/>
</dbReference>
<organism evidence="3 4">
    <name type="scientific">Streptomyces orinoci</name>
    <name type="common">Streptoverticillium orinoci</name>
    <dbReference type="NCBI Taxonomy" id="67339"/>
    <lineage>
        <taxon>Bacteria</taxon>
        <taxon>Bacillati</taxon>
        <taxon>Actinomycetota</taxon>
        <taxon>Actinomycetes</taxon>
        <taxon>Kitasatosporales</taxon>
        <taxon>Streptomycetaceae</taxon>
        <taxon>Streptomyces</taxon>
    </lineage>
</organism>
<protein>
    <recommendedName>
        <fullName evidence="5">DUF4232 domain-containing protein</fullName>
    </recommendedName>
</protein>
<evidence type="ECO:0000313" key="4">
    <source>
        <dbReference type="Proteomes" id="UP001552594"/>
    </source>
</evidence>
<dbReference type="EMBL" id="JBFAUK010000009">
    <property type="protein sequence ID" value="MEV5507542.1"/>
    <property type="molecule type" value="Genomic_DNA"/>
</dbReference>
<feature type="compositionally biased region" description="Gly residues" evidence="1">
    <location>
        <begin position="87"/>
        <end position="128"/>
    </location>
</feature>
<keyword evidence="2" id="KW-0812">Transmembrane</keyword>
<feature type="region of interest" description="Disordered" evidence="1">
    <location>
        <begin position="45"/>
        <end position="128"/>
    </location>
</feature>
<gene>
    <name evidence="3" type="ORF">AB0L16_13820</name>
</gene>